<protein>
    <recommendedName>
        <fullName evidence="5">Glycosyltransferase</fullName>
        <ecNumber evidence="5">2.4.1.-</ecNumber>
    </recommendedName>
</protein>
<evidence type="ECO:0000256" key="4">
    <source>
        <dbReference type="RuleBase" id="RU003718"/>
    </source>
</evidence>
<evidence type="ECO:0000256" key="1">
    <source>
        <dbReference type="ARBA" id="ARBA00009995"/>
    </source>
</evidence>
<dbReference type="Gene3D" id="3.40.50.2000">
    <property type="entry name" value="Glycogen Phosphorylase B"/>
    <property type="match status" value="2"/>
</dbReference>
<gene>
    <name evidence="6" type="ORF">G2W53_002031</name>
</gene>
<dbReference type="PANTHER" id="PTHR11926">
    <property type="entry name" value="GLUCOSYL/GLUCURONOSYL TRANSFERASES"/>
    <property type="match status" value="1"/>
</dbReference>
<dbReference type="PROSITE" id="PS00375">
    <property type="entry name" value="UDPGT"/>
    <property type="match status" value="1"/>
</dbReference>
<keyword evidence="3 4" id="KW-0808">Transferase</keyword>
<dbReference type="CDD" id="cd03784">
    <property type="entry name" value="GT1_Gtf-like"/>
    <property type="match status" value="1"/>
</dbReference>
<evidence type="ECO:0000313" key="7">
    <source>
        <dbReference type="Proteomes" id="UP000634136"/>
    </source>
</evidence>
<dbReference type="Proteomes" id="UP000634136">
    <property type="component" value="Unassembled WGS sequence"/>
</dbReference>
<sequence length="476" mass="53512">MENGTTREYVGHCLVLALPAQGHISPALQFSKRLVQKRVRVTLVSTIYFFNNLPQNDITSDSNITLETISCGFDEGGYEEAGSLEAYWDSLRHVGSRTLSELVRRLASSGAPPVDCIVYDSHLPWALDVAKGLGLMGASFMTQPCAVDSVYFHAYNKWMKLPLEEDEGKDGISLPALPLLAPSDLPSFLCGYDESDSFKRELGFNQFSNIDKADWVLVNSFYELEHEVVEWMKKIWPLKTIGPTVPSMLMDKRIKDDTNYGISLFNNNDEEACIKWLNHKPKGSVVYVSFGSLATLSENQMEEMALGLKESECYFLWIVRESEESKLPKDFTKMTSEKGIIVKWCPQLQVLSHEAVGCFVTHCGWNSTLEALCLGVPMVGVPQWGDQNTNAKFIKDVWKIGIRVQVDEKGCFTRQEMKECVKEIMKSERGKEIKKNVMYWRNVAINAIGEGGSSDQNIDQFVSDLVHSSQKGHGLI</sequence>
<keyword evidence="7" id="KW-1185">Reference proteome</keyword>
<dbReference type="OrthoDB" id="5835829at2759"/>
<dbReference type="SUPFAM" id="SSF53756">
    <property type="entry name" value="UDP-Glycosyltransferase/glycogen phosphorylase"/>
    <property type="match status" value="1"/>
</dbReference>
<comment type="similarity">
    <text evidence="1 4">Belongs to the UDP-glycosyltransferase family.</text>
</comment>
<dbReference type="GO" id="GO:0080043">
    <property type="term" value="F:quercetin 3-O-glucosyltransferase activity"/>
    <property type="evidence" value="ECO:0007669"/>
    <property type="project" value="TreeGrafter"/>
</dbReference>
<dbReference type="PANTHER" id="PTHR11926:SF1545">
    <property type="entry name" value="GLYCOSYLTRANSFERASE"/>
    <property type="match status" value="1"/>
</dbReference>
<evidence type="ECO:0000313" key="6">
    <source>
        <dbReference type="EMBL" id="KAF7845126.1"/>
    </source>
</evidence>
<dbReference type="Pfam" id="PF00201">
    <property type="entry name" value="UDPGT"/>
    <property type="match status" value="1"/>
</dbReference>
<proteinExistence type="inferred from homology"/>
<evidence type="ECO:0000256" key="2">
    <source>
        <dbReference type="ARBA" id="ARBA00022676"/>
    </source>
</evidence>
<dbReference type="AlphaFoldDB" id="A0A835CJ36"/>
<organism evidence="6 7">
    <name type="scientific">Senna tora</name>
    <dbReference type="NCBI Taxonomy" id="362788"/>
    <lineage>
        <taxon>Eukaryota</taxon>
        <taxon>Viridiplantae</taxon>
        <taxon>Streptophyta</taxon>
        <taxon>Embryophyta</taxon>
        <taxon>Tracheophyta</taxon>
        <taxon>Spermatophyta</taxon>
        <taxon>Magnoliopsida</taxon>
        <taxon>eudicotyledons</taxon>
        <taxon>Gunneridae</taxon>
        <taxon>Pentapetalae</taxon>
        <taxon>rosids</taxon>
        <taxon>fabids</taxon>
        <taxon>Fabales</taxon>
        <taxon>Fabaceae</taxon>
        <taxon>Caesalpinioideae</taxon>
        <taxon>Cassia clade</taxon>
        <taxon>Senna</taxon>
    </lineage>
</organism>
<name>A0A835CJ36_9FABA</name>
<dbReference type="FunFam" id="3.40.50.2000:FF:000019">
    <property type="entry name" value="Glycosyltransferase"/>
    <property type="match status" value="1"/>
</dbReference>
<dbReference type="InterPro" id="IPR002213">
    <property type="entry name" value="UDP_glucos_trans"/>
</dbReference>
<dbReference type="FunFam" id="3.40.50.2000:FF:000057">
    <property type="entry name" value="Glycosyltransferase"/>
    <property type="match status" value="1"/>
</dbReference>
<reference evidence="6" key="1">
    <citation type="submission" date="2020-09" db="EMBL/GenBank/DDBJ databases">
        <title>Genome-Enabled Discovery of Anthraquinone Biosynthesis in Senna tora.</title>
        <authorList>
            <person name="Kang S.-H."/>
            <person name="Pandey R.P."/>
            <person name="Lee C.-M."/>
            <person name="Sim J.-S."/>
            <person name="Jeong J.-T."/>
            <person name="Choi B.-S."/>
            <person name="Jung M."/>
            <person name="Ginzburg D."/>
            <person name="Zhao K."/>
            <person name="Won S.Y."/>
            <person name="Oh T.-J."/>
            <person name="Yu Y."/>
            <person name="Kim N.-H."/>
            <person name="Lee O.R."/>
            <person name="Lee T.-H."/>
            <person name="Bashyal P."/>
            <person name="Kim T.-S."/>
            <person name="Lee W.-H."/>
            <person name="Kawkins C."/>
            <person name="Kim C.-K."/>
            <person name="Kim J.S."/>
            <person name="Ahn B.O."/>
            <person name="Rhee S.Y."/>
            <person name="Sohng J.K."/>
        </authorList>
    </citation>
    <scope>NUCLEOTIDE SEQUENCE</scope>
    <source>
        <tissue evidence="6">Leaf</tissue>
    </source>
</reference>
<keyword evidence="2 4" id="KW-0328">Glycosyltransferase</keyword>
<dbReference type="EC" id="2.4.1.-" evidence="5"/>
<dbReference type="GO" id="GO:0080044">
    <property type="term" value="F:quercetin 7-O-glucosyltransferase activity"/>
    <property type="evidence" value="ECO:0007669"/>
    <property type="project" value="TreeGrafter"/>
</dbReference>
<dbReference type="EMBL" id="JAAIUW010000001">
    <property type="protein sequence ID" value="KAF7845126.1"/>
    <property type="molecule type" value="Genomic_DNA"/>
</dbReference>
<dbReference type="GO" id="GO:0032787">
    <property type="term" value="P:monocarboxylic acid metabolic process"/>
    <property type="evidence" value="ECO:0007669"/>
    <property type="project" value="UniProtKB-ARBA"/>
</dbReference>
<accession>A0A835CJ36</accession>
<evidence type="ECO:0000256" key="5">
    <source>
        <dbReference type="RuleBase" id="RU362057"/>
    </source>
</evidence>
<dbReference type="InterPro" id="IPR035595">
    <property type="entry name" value="UDP_glycos_trans_CS"/>
</dbReference>
<evidence type="ECO:0000256" key="3">
    <source>
        <dbReference type="ARBA" id="ARBA00022679"/>
    </source>
</evidence>
<comment type="caution">
    <text evidence="6">The sequence shown here is derived from an EMBL/GenBank/DDBJ whole genome shotgun (WGS) entry which is preliminary data.</text>
</comment>